<dbReference type="GO" id="GO:0015174">
    <property type="term" value="F:basic amino acid transmembrane transporter activity"/>
    <property type="evidence" value="ECO:0007669"/>
    <property type="project" value="TreeGrafter"/>
</dbReference>
<evidence type="ECO:0000313" key="7">
    <source>
        <dbReference type="EMBL" id="ODV84705.1"/>
    </source>
</evidence>
<dbReference type="InterPro" id="IPR036259">
    <property type="entry name" value="MFS_trans_sf"/>
</dbReference>
<feature type="transmembrane region" description="Helical" evidence="6">
    <location>
        <begin position="298"/>
        <end position="316"/>
    </location>
</feature>
<dbReference type="PANTHER" id="PTHR23501:SF47">
    <property type="entry name" value="VACUOLAR BASIC AMINO ACID TRANSPORTER 1"/>
    <property type="match status" value="1"/>
</dbReference>
<feature type="transmembrane region" description="Helical" evidence="6">
    <location>
        <begin position="108"/>
        <end position="125"/>
    </location>
</feature>
<dbReference type="Gene3D" id="1.20.1250.20">
    <property type="entry name" value="MFS general substrate transporter like domains"/>
    <property type="match status" value="1"/>
</dbReference>
<evidence type="ECO:0000256" key="5">
    <source>
        <dbReference type="ARBA" id="ARBA00023136"/>
    </source>
</evidence>
<feature type="transmembrane region" description="Helical" evidence="6">
    <location>
        <begin position="38"/>
        <end position="59"/>
    </location>
</feature>
<evidence type="ECO:0000256" key="3">
    <source>
        <dbReference type="ARBA" id="ARBA00022692"/>
    </source>
</evidence>
<feature type="transmembrane region" description="Helical" evidence="6">
    <location>
        <begin position="137"/>
        <end position="160"/>
    </location>
</feature>
<comment type="subcellular location">
    <subcellularLocation>
        <location evidence="1">Membrane</location>
        <topology evidence="1">Multi-pass membrane protein</topology>
    </subcellularLocation>
</comment>
<keyword evidence="8" id="KW-1185">Reference proteome</keyword>
<dbReference type="GO" id="GO:0000329">
    <property type="term" value="C:fungal-type vacuole membrane"/>
    <property type="evidence" value="ECO:0007669"/>
    <property type="project" value="TreeGrafter"/>
</dbReference>
<sequence>MRGMYQGYANIFYGAGQFLGPIIGGFCIAVDPKNGWRWMFSAQVPFVCFAAILVIYNIHEYTYDVEERMKNRFKFTNLKKIDLLGSCVLSCVIISNLMLFGAKSSETAYFFLGTGILSACLFYYVEKYVAYEQIVPLFIFRGMLIITSFVSMFGTMTSYGTSFLLPLYLQIVHNFTSFQLGVFNSFAVFSVSFGSLFAGYLLRHDKPVSMELIMSNSIKVSIMGCTLMFWGTLVTLGLIHTIKPTLLDMEFSLLSMGILAFSFALNGFGYGVFLVSTLILIVAKVGPKHQAAVTGMNYLFRSIGSASGVGITLSIYQNRLYAELYHYFMKKKRPDGKEILDKLIENTFYIRQGLDPKYIHKVLNIYKDAISDSTIIVLIVATISLVFCITLQLYPLNARIDR</sequence>
<evidence type="ECO:0008006" key="9">
    <source>
        <dbReference type="Google" id="ProtNLM"/>
    </source>
</evidence>
<feature type="transmembrane region" description="Helical" evidence="6">
    <location>
        <begin position="12"/>
        <end position="32"/>
    </location>
</feature>
<comment type="similarity">
    <text evidence="2">Belongs to the major facilitator superfamily.</text>
</comment>
<proteinExistence type="inferred from homology"/>
<evidence type="ECO:0000256" key="1">
    <source>
        <dbReference type="ARBA" id="ARBA00004141"/>
    </source>
</evidence>
<protein>
    <recommendedName>
        <fullName evidence="9">Major facilitator superfamily (MFS) profile domain-containing protein</fullName>
    </recommendedName>
</protein>
<dbReference type="OrthoDB" id="10021397at2759"/>
<dbReference type="Proteomes" id="UP000094801">
    <property type="component" value="Unassembled WGS sequence"/>
</dbReference>
<keyword evidence="4 6" id="KW-1133">Transmembrane helix</keyword>
<accession>A0A1E4SYW8</accession>
<feature type="transmembrane region" description="Helical" evidence="6">
    <location>
        <begin position="254"/>
        <end position="286"/>
    </location>
</feature>
<organism evidence="7 8">
    <name type="scientific">[Candida] arabinofermentans NRRL YB-2248</name>
    <dbReference type="NCBI Taxonomy" id="983967"/>
    <lineage>
        <taxon>Eukaryota</taxon>
        <taxon>Fungi</taxon>
        <taxon>Dikarya</taxon>
        <taxon>Ascomycota</taxon>
        <taxon>Saccharomycotina</taxon>
        <taxon>Pichiomycetes</taxon>
        <taxon>Pichiales</taxon>
        <taxon>Pichiaceae</taxon>
        <taxon>Ogataea</taxon>
        <taxon>Ogataea/Candida clade</taxon>
    </lineage>
</organism>
<evidence type="ECO:0000256" key="2">
    <source>
        <dbReference type="ARBA" id="ARBA00008335"/>
    </source>
</evidence>
<dbReference type="PANTHER" id="PTHR23501">
    <property type="entry name" value="MAJOR FACILITATOR SUPERFAMILY"/>
    <property type="match status" value="1"/>
</dbReference>
<feature type="transmembrane region" description="Helical" evidence="6">
    <location>
        <begin position="80"/>
        <end position="102"/>
    </location>
</feature>
<name>A0A1E4SYW8_9ASCO</name>
<gene>
    <name evidence="7" type="ORF">CANARDRAFT_200417</name>
</gene>
<dbReference type="SUPFAM" id="SSF103473">
    <property type="entry name" value="MFS general substrate transporter"/>
    <property type="match status" value="1"/>
</dbReference>
<feature type="transmembrane region" description="Helical" evidence="6">
    <location>
        <begin position="222"/>
        <end position="242"/>
    </location>
</feature>
<reference evidence="8" key="1">
    <citation type="submission" date="2016-04" db="EMBL/GenBank/DDBJ databases">
        <title>Comparative genomics of biotechnologically important yeasts.</title>
        <authorList>
            <consortium name="DOE Joint Genome Institute"/>
            <person name="Riley R."/>
            <person name="Haridas S."/>
            <person name="Wolfe K.H."/>
            <person name="Lopes M.R."/>
            <person name="Hittinger C.T."/>
            <person name="Goker M."/>
            <person name="Salamov A."/>
            <person name="Wisecaver J."/>
            <person name="Long T.M."/>
            <person name="Aerts A.L."/>
            <person name="Barry K."/>
            <person name="Choi C."/>
            <person name="Clum A."/>
            <person name="Coughlan A.Y."/>
            <person name="Deshpande S."/>
            <person name="Douglass A.P."/>
            <person name="Hanson S.J."/>
            <person name="Klenk H.-P."/>
            <person name="Labutti K."/>
            <person name="Lapidus A."/>
            <person name="Lindquist E."/>
            <person name="Lipzen A."/>
            <person name="Meier-Kolthoff J.P."/>
            <person name="Ohm R.A."/>
            <person name="Otillar R.P."/>
            <person name="Pangilinan J."/>
            <person name="Peng Y."/>
            <person name="Rokas A."/>
            <person name="Rosa C.A."/>
            <person name="Scheuner C."/>
            <person name="Sibirny A.A."/>
            <person name="Slot J.C."/>
            <person name="Stielow J.B."/>
            <person name="Sun H."/>
            <person name="Kurtzman C.P."/>
            <person name="Blackwell M."/>
            <person name="Grigoriev I.V."/>
            <person name="Jeffries T.W."/>
        </authorList>
    </citation>
    <scope>NUCLEOTIDE SEQUENCE [LARGE SCALE GENOMIC DNA]</scope>
    <source>
        <strain evidence="8">NRRL YB-2248</strain>
    </source>
</reference>
<dbReference type="InterPro" id="IPR011701">
    <property type="entry name" value="MFS"/>
</dbReference>
<evidence type="ECO:0000256" key="4">
    <source>
        <dbReference type="ARBA" id="ARBA00022989"/>
    </source>
</evidence>
<keyword evidence="3 6" id="KW-0812">Transmembrane</keyword>
<evidence type="ECO:0000256" key="6">
    <source>
        <dbReference type="SAM" id="Phobius"/>
    </source>
</evidence>
<keyword evidence="5 6" id="KW-0472">Membrane</keyword>
<dbReference type="STRING" id="983967.A0A1E4SYW8"/>
<feature type="transmembrane region" description="Helical" evidence="6">
    <location>
        <begin position="375"/>
        <end position="396"/>
    </location>
</feature>
<evidence type="ECO:0000313" key="8">
    <source>
        <dbReference type="Proteomes" id="UP000094801"/>
    </source>
</evidence>
<feature type="transmembrane region" description="Helical" evidence="6">
    <location>
        <begin position="180"/>
        <end position="202"/>
    </location>
</feature>
<dbReference type="Pfam" id="PF07690">
    <property type="entry name" value="MFS_1"/>
    <property type="match status" value="1"/>
</dbReference>
<dbReference type="AlphaFoldDB" id="A0A1E4SYW8"/>
<dbReference type="EMBL" id="KV453855">
    <property type="protein sequence ID" value="ODV84705.1"/>
    <property type="molecule type" value="Genomic_DNA"/>
</dbReference>